<proteinExistence type="predicted"/>
<protein>
    <submittedName>
        <fullName evidence="2">Nuclease-like protein</fullName>
    </submittedName>
</protein>
<evidence type="ECO:0000313" key="2">
    <source>
        <dbReference type="EMBL" id="TCN25148.1"/>
    </source>
</evidence>
<accession>A0A4R2BDX5</accession>
<evidence type="ECO:0000313" key="3">
    <source>
        <dbReference type="Proteomes" id="UP000295689"/>
    </source>
</evidence>
<dbReference type="EMBL" id="SLVV01000006">
    <property type="protein sequence ID" value="TCN25148.1"/>
    <property type="molecule type" value="Genomic_DNA"/>
</dbReference>
<reference evidence="2 3" key="1">
    <citation type="journal article" date="2015" name="Stand. Genomic Sci.">
        <title>Genomic Encyclopedia of Bacterial and Archaeal Type Strains, Phase III: the genomes of soil and plant-associated and newly described type strains.</title>
        <authorList>
            <person name="Whitman W.B."/>
            <person name="Woyke T."/>
            <person name="Klenk H.P."/>
            <person name="Zhou Y."/>
            <person name="Lilburn T.G."/>
            <person name="Beck B.J."/>
            <person name="De Vos P."/>
            <person name="Vandamme P."/>
            <person name="Eisen J.A."/>
            <person name="Garrity G."/>
            <person name="Hugenholtz P."/>
            <person name="Kyrpides N.C."/>
        </authorList>
    </citation>
    <scope>NUCLEOTIDE SEQUENCE [LARGE SCALE GENOMIC DNA]</scope>
    <source>
        <strain evidence="2 3">CV53</strain>
    </source>
</reference>
<dbReference type="Proteomes" id="UP000295689">
    <property type="component" value="Unassembled WGS sequence"/>
</dbReference>
<gene>
    <name evidence="2" type="ORF">EV146_106352</name>
</gene>
<dbReference type="AlphaFoldDB" id="A0A4R2BDX5"/>
<keyword evidence="3" id="KW-1185">Reference proteome</keyword>
<feature type="domain" description="NERD" evidence="1">
    <location>
        <begin position="37"/>
        <end position="147"/>
    </location>
</feature>
<evidence type="ECO:0000259" key="1">
    <source>
        <dbReference type="PROSITE" id="PS50965"/>
    </source>
</evidence>
<comment type="caution">
    <text evidence="2">The sequence shown here is derived from an EMBL/GenBank/DDBJ whole genome shotgun (WGS) entry which is preliminary data.</text>
</comment>
<dbReference type="RefSeq" id="WP_132006663.1">
    <property type="nucleotide sequence ID" value="NZ_JABUHM010000004.1"/>
</dbReference>
<dbReference type="InterPro" id="IPR011528">
    <property type="entry name" value="NERD"/>
</dbReference>
<organism evidence="2 3">
    <name type="scientific">Mesobacillus foraminis</name>
    <dbReference type="NCBI Taxonomy" id="279826"/>
    <lineage>
        <taxon>Bacteria</taxon>
        <taxon>Bacillati</taxon>
        <taxon>Bacillota</taxon>
        <taxon>Bacilli</taxon>
        <taxon>Bacillales</taxon>
        <taxon>Bacillaceae</taxon>
        <taxon>Mesobacillus</taxon>
    </lineage>
</organism>
<dbReference type="PROSITE" id="PS50965">
    <property type="entry name" value="NERD"/>
    <property type="match status" value="1"/>
</dbReference>
<sequence>MPYKARSESVELQILKILNTRSSLSDKDKQHYLNLKKGYEGEVRFDSLTEKLTCECIILNDLLLKLNNTVFQIDSLIIVSETLYFCEVKNFKGDYFYESSRLYKKPKTEIINPLNQLSRNETLLRQLLQNSGYNIPISPFVIFINPEFTLYQAPLYQSFLLPTQLNHFVKLLNSNVSTLGQKHKALADKLLSLHLNDSPYRLLPTYHYSQLQKGIICTNCASFIISIERQKCVCRDCGHEEVAAAAVLRSVEELKLLFPELKITTNLVYEWCKGLLSKKRIRSILETKFTKAGVHQWSYYV</sequence>
<dbReference type="Pfam" id="PF08378">
    <property type="entry name" value="NERD"/>
    <property type="match status" value="1"/>
</dbReference>
<name>A0A4R2BDX5_9BACI</name>